<sequence length="159" mass="16922">MSGPQCCSNPPTLNPNAGAGHVEQLGGLSTYVSGPPNSKLAILLITDVLDKGFEEAKPVIETLKSKGVSAVGVAGFCWGGVKVPIAILGAEIDRHSPPELLKQFEEVLAAKSEVNGFVKIFPKVEHGWTIRYSVEDAAAVKSAEEAHQNLLEWFAKCVK</sequence>
<evidence type="ECO:0000313" key="3">
    <source>
        <dbReference type="Proteomes" id="UP000237347"/>
    </source>
</evidence>
<dbReference type="Proteomes" id="UP000237347">
    <property type="component" value="Unassembled WGS sequence"/>
</dbReference>
<dbReference type="Gene3D" id="3.40.50.1820">
    <property type="entry name" value="alpha/beta hydrolase"/>
    <property type="match status" value="1"/>
</dbReference>
<comment type="caution">
    <text evidence="2">The sequence shown here is derived from an EMBL/GenBank/DDBJ whole genome shotgun (WGS) entry which is preliminary data.</text>
</comment>
<organism evidence="2 3">
    <name type="scientific">Quercus suber</name>
    <name type="common">Cork oak</name>
    <dbReference type="NCBI Taxonomy" id="58331"/>
    <lineage>
        <taxon>Eukaryota</taxon>
        <taxon>Viridiplantae</taxon>
        <taxon>Streptophyta</taxon>
        <taxon>Embryophyta</taxon>
        <taxon>Tracheophyta</taxon>
        <taxon>Spermatophyta</taxon>
        <taxon>Magnoliopsida</taxon>
        <taxon>eudicotyledons</taxon>
        <taxon>Gunneridae</taxon>
        <taxon>Pentapetalae</taxon>
        <taxon>rosids</taxon>
        <taxon>fabids</taxon>
        <taxon>Fagales</taxon>
        <taxon>Fagaceae</taxon>
        <taxon>Quercus</taxon>
    </lineage>
</organism>
<dbReference type="SUPFAM" id="SSF53474">
    <property type="entry name" value="alpha/beta-Hydrolases"/>
    <property type="match status" value="1"/>
</dbReference>
<dbReference type="AlphaFoldDB" id="A0AAW0L413"/>
<accession>A0AAW0L413</accession>
<dbReference type="PANTHER" id="PTHR17630">
    <property type="entry name" value="DIENELACTONE HYDROLASE"/>
    <property type="match status" value="1"/>
</dbReference>
<dbReference type="InterPro" id="IPR002925">
    <property type="entry name" value="Dienelactn_hydro"/>
</dbReference>
<evidence type="ECO:0000259" key="1">
    <source>
        <dbReference type="Pfam" id="PF01738"/>
    </source>
</evidence>
<dbReference type="PANTHER" id="PTHR17630:SF97">
    <property type="entry name" value="ENDO-1,31,4-BETA-D-GLUCANASE-LIKE"/>
    <property type="match status" value="1"/>
</dbReference>
<keyword evidence="3" id="KW-1185">Reference proteome</keyword>
<name>A0AAW0L413_QUESU</name>
<dbReference type="InterPro" id="IPR029058">
    <property type="entry name" value="AB_hydrolase_fold"/>
</dbReference>
<dbReference type="EMBL" id="PKMF04000157">
    <property type="protein sequence ID" value="KAK7846294.1"/>
    <property type="molecule type" value="Genomic_DNA"/>
</dbReference>
<protein>
    <submittedName>
        <fullName evidence="2">Carboxymethylenebutenolidase like protein</fullName>
    </submittedName>
</protein>
<gene>
    <name evidence="2" type="primary">cmbl</name>
    <name evidence="2" type="ORF">CFP56_008112</name>
</gene>
<dbReference type="Pfam" id="PF01738">
    <property type="entry name" value="DLH"/>
    <property type="match status" value="1"/>
</dbReference>
<proteinExistence type="predicted"/>
<feature type="domain" description="Dienelactone hydrolase" evidence="1">
    <location>
        <begin position="81"/>
        <end position="156"/>
    </location>
</feature>
<dbReference type="GO" id="GO:0016787">
    <property type="term" value="F:hydrolase activity"/>
    <property type="evidence" value="ECO:0007669"/>
    <property type="project" value="InterPro"/>
</dbReference>
<reference evidence="2 3" key="1">
    <citation type="journal article" date="2018" name="Sci. Data">
        <title>The draft genome sequence of cork oak.</title>
        <authorList>
            <person name="Ramos A.M."/>
            <person name="Usie A."/>
            <person name="Barbosa P."/>
            <person name="Barros P.M."/>
            <person name="Capote T."/>
            <person name="Chaves I."/>
            <person name="Simoes F."/>
            <person name="Abreu I."/>
            <person name="Carrasquinho I."/>
            <person name="Faro C."/>
            <person name="Guimaraes J.B."/>
            <person name="Mendonca D."/>
            <person name="Nobrega F."/>
            <person name="Rodrigues L."/>
            <person name="Saibo N.J.M."/>
            <person name="Varela M.C."/>
            <person name="Egas C."/>
            <person name="Matos J."/>
            <person name="Miguel C.M."/>
            <person name="Oliveira M.M."/>
            <person name="Ricardo C.P."/>
            <person name="Goncalves S."/>
        </authorList>
    </citation>
    <scope>NUCLEOTIDE SEQUENCE [LARGE SCALE GENOMIC DNA]</scope>
    <source>
        <strain evidence="3">cv. HL8</strain>
    </source>
</reference>
<evidence type="ECO:0000313" key="2">
    <source>
        <dbReference type="EMBL" id="KAK7846294.1"/>
    </source>
</evidence>